<protein>
    <recommendedName>
        <fullName evidence="1">DUF569 domain-containing protein</fullName>
    </recommendedName>
</protein>
<organism evidence="2 3">
    <name type="scientific">Trema orientale</name>
    <name type="common">Charcoal tree</name>
    <name type="synonym">Celtis orientalis</name>
    <dbReference type="NCBI Taxonomy" id="63057"/>
    <lineage>
        <taxon>Eukaryota</taxon>
        <taxon>Viridiplantae</taxon>
        <taxon>Streptophyta</taxon>
        <taxon>Embryophyta</taxon>
        <taxon>Tracheophyta</taxon>
        <taxon>Spermatophyta</taxon>
        <taxon>Magnoliopsida</taxon>
        <taxon>eudicotyledons</taxon>
        <taxon>Gunneridae</taxon>
        <taxon>Pentapetalae</taxon>
        <taxon>rosids</taxon>
        <taxon>fabids</taxon>
        <taxon>Rosales</taxon>
        <taxon>Cannabaceae</taxon>
        <taxon>Trema</taxon>
    </lineage>
</organism>
<dbReference type="EMBL" id="JXTC01000614">
    <property type="protein sequence ID" value="PON43477.1"/>
    <property type="molecule type" value="Genomic_DNA"/>
</dbReference>
<evidence type="ECO:0000259" key="1">
    <source>
        <dbReference type="Pfam" id="PF04601"/>
    </source>
</evidence>
<evidence type="ECO:0000313" key="3">
    <source>
        <dbReference type="Proteomes" id="UP000237000"/>
    </source>
</evidence>
<comment type="caution">
    <text evidence="2">The sequence shown here is derived from an EMBL/GenBank/DDBJ whole genome shotgun (WGS) entry which is preliminary data.</text>
</comment>
<accession>A0A2P5B3V2</accession>
<keyword evidence="3" id="KW-1185">Reference proteome</keyword>
<gene>
    <name evidence="2" type="ORF">TorRG33x02_333710</name>
</gene>
<name>A0A2P5B3V2_TREOI</name>
<evidence type="ECO:0000313" key="2">
    <source>
        <dbReference type="EMBL" id="PON43477.1"/>
    </source>
</evidence>
<proteinExistence type="predicted"/>
<dbReference type="OrthoDB" id="1750035at2759"/>
<dbReference type="Pfam" id="PF04601">
    <property type="entry name" value="DUF569"/>
    <property type="match status" value="1"/>
</dbReference>
<sequence>MNKFNNSLKSGMDLFHKATAVQLKSHHDKYLTAEEDEELEHLRQVPRRLELALLTRHDRSTESGLDPPSAARLVARVVIHYRREPHQAQDLV</sequence>
<dbReference type="AlphaFoldDB" id="A0A2P5B3V2"/>
<feature type="domain" description="DUF569" evidence="1">
    <location>
        <begin position="12"/>
        <end position="38"/>
    </location>
</feature>
<dbReference type="InParanoid" id="A0A2P5B3V2"/>
<reference evidence="3" key="1">
    <citation type="submission" date="2016-06" db="EMBL/GenBank/DDBJ databases">
        <title>Parallel loss of symbiosis genes in relatives of nitrogen-fixing non-legume Parasponia.</title>
        <authorList>
            <person name="Van Velzen R."/>
            <person name="Holmer R."/>
            <person name="Bu F."/>
            <person name="Rutten L."/>
            <person name="Van Zeijl A."/>
            <person name="Liu W."/>
            <person name="Santuari L."/>
            <person name="Cao Q."/>
            <person name="Sharma T."/>
            <person name="Shen D."/>
            <person name="Roswanjaya Y."/>
            <person name="Wardhani T."/>
            <person name="Kalhor M.S."/>
            <person name="Jansen J."/>
            <person name="Van den Hoogen J."/>
            <person name="Gungor B."/>
            <person name="Hartog M."/>
            <person name="Hontelez J."/>
            <person name="Verver J."/>
            <person name="Yang W.-C."/>
            <person name="Schijlen E."/>
            <person name="Repin R."/>
            <person name="Schilthuizen M."/>
            <person name="Schranz E."/>
            <person name="Heidstra R."/>
            <person name="Miyata K."/>
            <person name="Fedorova E."/>
            <person name="Kohlen W."/>
            <person name="Bisseling T."/>
            <person name="Smit S."/>
            <person name="Geurts R."/>
        </authorList>
    </citation>
    <scope>NUCLEOTIDE SEQUENCE [LARGE SCALE GENOMIC DNA]</scope>
    <source>
        <strain evidence="3">cv. RG33-2</strain>
    </source>
</reference>
<dbReference type="Proteomes" id="UP000237000">
    <property type="component" value="Unassembled WGS sequence"/>
</dbReference>
<dbReference type="InterPro" id="IPR007679">
    <property type="entry name" value="DUF569"/>
</dbReference>